<sequence>MFAFGTVVWLMIALKGTIVVYGCASTASAGQPMTTMAPAEPTVTTTIATTTTVAPTVTTTVATTTTTTTTTTAPTTTTTTTEAPAACATCTADQITFTPMSGAGTEDATFNGPTTDATGCLTLTAICPASTGAVFMLFNGSEGGPSELEGLDVTVLLNCVDGNWEYTPAGQDSLTITEVNCVVI</sequence>
<feature type="chain" id="PRO_5028938950" evidence="1">
    <location>
        <begin position="25"/>
        <end position="184"/>
    </location>
</feature>
<dbReference type="WBParaSite" id="Pan_g18518.t1">
    <property type="protein sequence ID" value="Pan_g18518.t1"/>
    <property type="gene ID" value="Pan_g18518"/>
</dbReference>
<feature type="domain" description="C6" evidence="2">
    <location>
        <begin position="87"/>
        <end position="181"/>
    </location>
</feature>
<dbReference type="Pfam" id="PF01681">
    <property type="entry name" value="C6"/>
    <property type="match status" value="1"/>
</dbReference>
<dbReference type="SMART" id="SM01048">
    <property type="entry name" value="C6"/>
    <property type="match status" value="1"/>
</dbReference>
<evidence type="ECO:0000256" key="1">
    <source>
        <dbReference type="SAM" id="SignalP"/>
    </source>
</evidence>
<evidence type="ECO:0000259" key="2">
    <source>
        <dbReference type="SMART" id="SM01048"/>
    </source>
</evidence>
<dbReference type="AlphaFoldDB" id="A0A7E4ZUN0"/>
<proteinExistence type="predicted"/>
<reference evidence="3" key="1">
    <citation type="journal article" date="2013" name="Genetics">
        <title>The draft genome and transcriptome of Panagrellus redivivus are shaped by the harsh demands of a free-living lifestyle.</title>
        <authorList>
            <person name="Srinivasan J."/>
            <person name="Dillman A.R."/>
            <person name="Macchietto M.G."/>
            <person name="Heikkinen L."/>
            <person name="Lakso M."/>
            <person name="Fracchia K.M."/>
            <person name="Antoshechkin I."/>
            <person name="Mortazavi A."/>
            <person name="Wong G."/>
            <person name="Sternberg P.W."/>
        </authorList>
    </citation>
    <scope>NUCLEOTIDE SEQUENCE [LARGE SCALE GENOMIC DNA]</scope>
    <source>
        <strain evidence="3">MT8872</strain>
    </source>
</reference>
<keyword evidence="3" id="KW-1185">Reference proteome</keyword>
<feature type="signal peptide" evidence="1">
    <location>
        <begin position="1"/>
        <end position="24"/>
    </location>
</feature>
<protein>
    <submittedName>
        <fullName evidence="4">C6 domain-containing protein</fullName>
    </submittedName>
</protein>
<keyword evidence="1" id="KW-0732">Signal</keyword>
<reference evidence="4" key="2">
    <citation type="submission" date="2020-10" db="UniProtKB">
        <authorList>
            <consortium name="WormBaseParasite"/>
        </authorList>
    </citation>
    <scope>IDENTIFICATION</scope>
</reference>
<evidence type="ECO:0000313" key="4">
    <source>
        <dbReference type="WBParaSite" id="Pan_g18518.t1"/>
    </source>
</evidence>
<name>A0A7E4ZUN0_PANRE</name>
<dbReference type="InterPro" id="IPR002601">
    <property type="entry name" value="C6_domain"/>
</dbReference>
<dbReference type="Proteomes" id="UP000492821">
    <property type="component" value="Unassembled WGS sequence"/>
</dbReference>
<evidence type="ECO:0000313" key="3">
    <source>
        <dbReference type="Proteomes" id="UP000492821"/>
    </source>
</evidence>
<organism evidence="3 4">
    <name type="scientific">Panagrellus redivivus</name>
    <name type="common">Microworm</name>
    <dbReference type="NCBI Taxonomy" id="6233"/>
    <lineage>
        <taxon>Eukaryota</taxon>
        <taxon>Metazoa</taxon>
        <taxon>Ecdysozoa</taxon>
        <taxon>Nematoda</taxon>
        <taxon>Chromadorea</taxon>
        <taxon>Rhabditida</taxon>
        <taxon>Tylenchina</taxon>
        <taxon>Panagrolaimomorpha</taxon>
        <taxon>Panagrolaimoidea</taxon>
        <taxon>Panagrolaimidae</taxon>
        <taxon>Panagrellus</taxon>
    </lineage>
</organism>
<accession>A0A7E4ZUN0</accession>